<reference evidence="15 16" key="1">
    <citation type="submission" date="2021-01" db="EMBL/GenBank/DDBJ databases">
        <title>Aequorivita sp. strain KX20305, a bacterium isolated from the sediment collected at a cold seep field in South China Sea.</title>
        <authorList>
            <person name="Zhang H."/>
            <person name="Li C."/>
        </authorList>
    </citation>
    <scope>NUCLEOTIDE SEQUENCE [LARGE SCALE GENOMIC DNA]</scope>
    <source>
        <strain evidence="15 16">KX20305</strain>
    </source>
</reference>
<dbReference type="SUPFAM" id="SSF53244">
    <property type="entry name" value="MurD-like peptide ligases, peptide-binding domain"/>
    <property type="match status" value="1"/>
</dbReference>
<dbReference type="InterPro" id="IPR000713">
    <property type="entry name" value="Mur_ligase_N"/>
</dbReference>
<sequence length="431" mass="47701">MNIPSLHHYFLQSNGISTDTRKIFKGCLFFALKGENFNGNLFAQEALDKGALKVVVDEAAFHKSNGETILVENVLLALQQLASFHKNYLGLPIISLTGSNGKTTSKELINAVLSQKYNTVATEGNLNNHIGVPLTLLKMNKQTEIGIVEMGANHLGEIKLLSEIAQPEYGYITNFGKAHLEGFGSLEGVVQGKTELYQYLKKHNKKVFVNANDPKQMANSEDIDRITFGTEDSDFNIELLDSSHHLLVSFSGTKIQSNLVGAYNFANLSAAIAIGAYFKVSVEKIKAGIEAYVPANNRSQLITQGSNSILMDAYNANPTSMLAALENFKQTKGENKILFLGDMFELGKDAEKEHQNIVDFLLENPFGKVYLVGSNFFKTSNIASHIKAFETFEDLKKELVTENHKHATILIKGSRGMALERILDVIQVYWK</sequence>
<accession>A0ABX7DT61</accession>
<dbReference type="Pfam" id="PF02875">
    <property type="entry name" value="Mur_ligase_C"/>
    <property type="match status" value="1"/>
</dbReference>
<evidence type="ECO:0000313" key="16">
    <source>
        <dbReference type="Proteomes" id="UP000629420"/>
    </source>
</evidence>
<dbReference type="Pfam" id="PF01225">
    <property type="entry name" value="Mur_ligase"/>
    <property type="match status" value="1"/>
</dbReference>
<name>A0ABX7DT61_9FLAO</name>
<dbReference type="InterPro" id="IPR004101">
    <property type="entry name" value="Mur_ligase_C"/>
</dbReference>
<comment type="similarity">
    <text evidence="10">Belongs to the MurCDEF family. MurF subfamily.</text>
</comment>
<evidence type="ECO:0000256" key="7">
    <source>
        <dbReference type="ARBA" id="ARBA00022984"/>
    </source>
</evidence>
<proteinExistence type="inferred from homology"/>
<evidence type="ECO:0000256" key="8">
    <source>
        <dbReference type="ARBA" id="ARBA00023306"/>
    </source>
</evidence>
<evidence type="ECO:0000256" key="9">
    <source>
        <dbReference type="ARBA" id="ARBA00023316"/>
    </source>
</evidence>
<dbReference type="InterPro" id="IPR005863">
    <property type="entry name" value="UDP-N-AcMur_synth"/>
</dbReference>
<dbReference type="PANTHER" id="PTHR43024">
    <property type="entry name" value="UDP-N-ACETYLMURAMOYL-TRIPEPTIDE--D-ALANYL-D-ALANINE LIGASE"/>
    <property type="match status" value="1"/>
</dbReference>
<evidence type="ECO:0000256" key="3">
    <source>
        <dbReference type="ARBA" id="ARBA00022618"/>
    </source>
</evidence>
<keyword evidence="16" id="KW-1185">Reference proteome</keyword>
<evidence type="ECO:0000256" key="2">
    <source>
        <dbReference type="ARBA" id="ARBA00022598"/>
    </source>
</evidence>
<keyword evidence="2 10" id="KW-0436">Ligase</keyword>
<dbReference type="InterPro" id="IPR036565">
    <property type="entry name" value="Mur-like_cat_sf"/>
</dbReference>
<dbReference type="GO" id="GO:0016874">
    <property type="term" value="F:ligase activity"/>
    <property type="evidence" value="ECO:0007669"/>
    <property type="project" value="UniProtKB-KW"/>
</dbReference>
<dbReference type="NCBIfam" id="TIGR01143">
    <property type="entry name" value="murF"/>
    <property type="match status" value="1"/>
</dbReference>
<feature type="domain" description="Mur ligase C-terminal" evidence="13">
    <location>
        <begin position="298"/>
        <end position="415"/>
    </location>
</feature>
<evidence type="ECO:0000256" key="6">
    <source>
        <dbReference type="ARBA" id="ARBA00022960"/>
    </source>
</evidence>
<comment type="pathway">
    <text evidence="10 11">Cell wall biogenesis; peptidoglycan biosynthesis.</text>
</comment>
<dbReference type="PANTHER" id="PTHR43024:SF1">
    <property type="entry name" value="UDP-N-ACETYLMURAMOYL-TRIPEPTIDE--D-ALANYL-D-ALANINE LIGASE"/>
    <property type="match status" value="1"/>
</dbReference>
<keyword evidence="3 10" id="KW-0132">Cell division</keyword>
<evidence type="ECO:0000259" key="12">
    <source>
        <dbReference type="Pfam" id="PF01225"/>
    </source>
</evidence>
<keyword evidence="7 10" id="KW-0573">Peptidoglycan synthesis</keyword>
<keyword evidence="6 10" id="KW-0133">Cell shape</keyword>
<keyword evidence="8 10" id="KW-0131">Cell cycle</keyword>
<feature type="binding site" evidence="10">
    <location>
        <begin position="98"/>
        <end position="104"/>
    </location>
    <ligand>
        <name>ATP</name>
        <dbReference type="ChEBI" id="CHEBI:30616"/>
    </ligand>
</feature>
<dbReference type="EC" id="6.3.2.10" evidence="10 11"/>
<evidence type="ECO:0000256" key="1">
    <source>
        <dbReference type="ARBA" id="ARBA00022490"/>
    </source>
</evidence>
<dbReference type="SUPFAM" id="SSF53623">
    <property type="entry name" value="MurD-like peptide ligases, catalytic domain"/>
    <property type="match status" value="1"/>
</dbReference>
<dbReference type="SUPFAM" id="SSF63418">
    <property type="entry name" value="MurE/MurF N-terminal domain"/>
    <property type="match status" value="1"/>
</dbReference>
<dbReference type="HAMAP" id="MF_02019">
    <property type="entry name" value="MurF"/>
    <property type="match status" value="1"/>
</dbReference>
<gene>
    <name evidence="10" type="primary">murF</name>
    <name evidence="15" type="ORF">JK629_02660</name>
</gene>
<evidence type="ECO:0000259" key="13">
    <source>
        <dbReference type="Pfam" id="PF02875"/>
    </source>
</evidence>
<dbReference type="InterPro" id="IPR035911">
    <property type="entry name" value="MurE/MurF_N"/>
</dbReference>
<dbReference type="Pfam" id="PF08245">
    <property type="entry name" value="Mur_ligase_M"/>
    <property type="match status" value="1"/>
</dbReference>
<dbReference type="RefSeq" id="WP_202337096.1">
    <property type="nucleotide sequence ID" value="NZ_CP068439.1"/>
</dbReference>
<organism evidence="15 16">
    <name type="scientific">Aequorivita iocasae</name>
    <dbReference type="NCBI Taxonomy" id="2803865"/>
    <lineage>
        <taxon>Bacteria</taxon>
        <taxon>Pseudomonadati</taxon>
        <taxon>Bacteroidota</taxon>
        <taxon>Flavobacteriia</taxon>
        <taxon>Flavobacteriales</taxon>
        <taxon>Flavobacteriaceae</taxon>
        <taxon>Aequorivita</taxon>
    </lineage>
</organism>
<comment type="catalytic activity">
    <reaction evidence="10 11">
        <text>D-alanyl-D-alanine + UDP-N-acetyl-alpha-D-muramoyl-L-alanyl-gamma-D-glutamyl-meso-2,6-diaminopimelate + ATP = UDP-N-acetyl-alpha-D-muramoyl-L-alanyl-gamma-D-glutamyl-meso-2,6-diaminopimeloyl-D-alanyl-D-alanine + ADP + phosphate + H(+)</text>
        <dbReference type="Rhea" id="RHEA:28374"/>
        <dbReference type="ChEBI" id="CHEBI:15378"/>
        <dbReference type="ChEBI" id="CHEBI:30616"/>
        <dbReference type="ChEBI" id="CHEBI:43474"/>
        <dbReference type="ChEBI" id="CHEBI:57822"/>
        <dbReference type="ChEBI" id="CHEBI:61386"/>
        <dbReference type="ChEBI" id="CHEBI:83905"/>
        <dbReference type="ChEBI" id="CHEBI:456216"/>
        <dbReference type="EC" id="6.3.2.10"/>
    </reaction>
</comment>
<evidence type="ECO:0000313" key="15">
    <source>
        <dbReference type="EMBL" id="QQX77193.1"/>
    </source>
</evidence>
<dbReference type="Gene3D" id="3.90.190.20">
    <property type="entry name" value="Mur ligase, C-terminal domain"/>
    <property type="match status" value="1"/>
</dbReference>
<protein>
    <recommendedName>
        <fullName evidence="10 11">UDP-N-acetylmuramoyl-tripeptide--D-alanyl-D-alanine ligase</fullName>
        <ecNumber evidence="10 11">6.3.2.10</ecNumber>
    </recommendedName>
    <alternativeName>
        <fullName evidence="10">D-alanyl-D-alanine-adding enzyme</fullName>
    </alternativeName>
</protein>
<dbReference type="Gene3D" id="3.40.1190.10">
    <property type="entry name" value="Mur-like, catalytic domain"/>
    <property type="match status" value="1"/>
</dbReference>
<keyword evidence="9 10" id="KW-0961">Cell wall biogenesis/degradation</keyword>
<comment type="function">
    <text evidence="10 11">Involved in cell wall formation. Catalyzes the final step in the synthesis of UDP-N-acetylmuramoyl-pentapeptide, the precursor of murein.</text>
</comment>
<feature type="domain" description="Mur ligase N-terminal catalytic" evidence="12">
    <location>
        <begin position="14"/>
        <end position="83"/>
    </location>
</feature>
<dbReference type="Proteomes" id="UP000629420">
    <property type="component" value="Chromosome"/>
</dbReference>
<evidence type="ECO:0000256" key="10">
    <source>
        <dbReference type="HAMAP-Rule" id="MF_02019"/>
    </source>
</evidence>
<dbReference type="Gene3D" id="3.40.1390.10">
    <property type="entry name" value="MurE/MurF, N-terminal domain"/>
    <property type="match status" value="1"/>
</dbReference>
<evidence type="ECO:0000256" key="4">
    <source>
        <dbReference type="ARBA" id="ARBA00022741"/>
    </source>
</evidence>
<keyword evidence="1 10" id="KW-0963">Cytoplasm</keyword>
<keyword evidence="5 10" id="KW-0067">ATP-binding</keyword>
<evidence type="ECO:0000256" key="11">
    <source>
        <dbReference type="RuleBase" id="RU004136"/>
    </source>
</evidence>
<dbReference type="EMBL" id="CP068439">
    <property type="protein sequence ID" value="QQX77193.1"/>
    <property type="molecule type" value="Genomic_DNA"/>
</dbReference>
<evidence type="ECO:0000259" key="14">
    <source>
        <dbReference type="Pfam" id="PF08245"/>
    </source>
</evidence>
<comment type="subcellular location">
    <subcellularLocation>
        <location evidence="10 11">Cytoplasm</location>
    </subcellularLocation>
</comment>
<dbReference type="InterPro" id="IPR036615">
    <property type="entry name" value="Mur_ligase_C_dom_sf"/>
</dbReference>
<evidence type="ECO:0000256" key="5">
    <source>
        <dbReference type="ARBA" id="ARBA00022840"/>
    </source>
</evidence>
<feature type="domain" description="Mur ligase central" evidence="14">
    <location>
        <begin position="97"/>
        <end position="274"/>
    </location>
</feature>
<dbReference type="InterPro" id="IPR013221">
    <property type="entry name" value="Mur_ligase_cen"/>
</dbReference>
<dbReference type="InterPro" id="IPR051046">
    <property type="entry name" value="MurCDEF_CellWall_CoF430Synth"/>
</dbReference>
<keyword evidence="4 10" id="KW-0547">Nucleotide-binding</keyword>